<name>A0ABQ5K1Q1_9EUKA</name>
<sequence>MITPQFEFEQDAKYLYVKISIPYVNLNTISFDLKGSHLTFIAKPYFLRLSLPRECISDGREKVSYNPFSNIATLTLPKEKEGEFFPNLSMLTEIAGHKTKLGQESKQEGSFIQDVNPSSSIERSDISFSSDDYKCEKELKSREVEAMKHLSDDEKELDAEIDDVTQFLKDHSPEKQKELLHEKLDKFLTSSSSEGSSIPIRFPPSSSEGMSYGFNRGHNGVIAATGCMSWGLLLSNPETVSPIVRRIRRLEEESKAFDDEQYMSGYVLDHEEKKKESVICPWEGLVPSESRDSIFDGIHRLTQRDKDDLMLLKPKEYILDDKNEIKRACLTLVAVLYSICYHARTEGFGSLDSEAGIKSDMKVSGEEDGMATSALTGKVFCLNHKHYPCACYVISTLCPLFQHVDDSFTSLRDLVGTLIRRSLTWSLFRSYSFAIKVLRDCSELFRVGGRVLILSALLRLRKLFNSSDTHYIYNKLWIDDLCVWIQAERMDMVCHWIGEEMAKVIPFFDPSSSVDLKDSKVEEEDDRSLVKSNVTRKEKDEEESLGEDGGDCVDGKEYVGIIFGKQALCLKALEVLADDYRHVFVDDESGERKEFES</sequence>
<dbReference type="InterPro" id="IPR007009">
    <property type="entry name" value="Shq1_C"/>
</dbReference>
<comment type="similarity">
    <text evidence="1">Belongs to the SHQ1 family.</text>
</comment>
<accession>A0ABQ5K1Q1</accession>
<dbReference type="PROSITE" id="PS51203">
    <property type="entry name" value="CS"/>
    <property type="match status" value="1"/>
</dbReference>
<evidence type="ECO:0000313" key="3">
    <source>
        <dbReference type="EMBL" id="GKT25575.1"/>
    </source>
</evidence>
<dbReference type="Gene3D" id="2.60.40.790">
    <property type="match status" value="1"/>
</dbReference>
<evidence type="ECO:0000259" key="2">
    <source>
        <dbReference type="PROSITE" id="PS51203"/>
    </source>
</evidence>
<dbReference type="InterPro" id="IPR039742">
    <property type="entry name" value="Shq1"/>
</dbReference>
<protein>
    <submittedName>
        <fullName evidence="3">Protein Shq1 like protein</fullName>
    </submittedName>
</protein>
<dbReference type="InterPro" id="IPR008978">
    <property type="entry name" value="HSP20-like_chaperone"/>
</dbReference>
<dbReference type="InterPro" id="IPR007052">
    <property type="entry name" value="CS_dom"/>
</dbReference>
<proteinExistence type="inferred from homology"/>
<dbReference type="Proteomes" id="UP001057375">
    <property type="component" value="Unassembled WGS sequence"/>
</dbReference>
<evidence type="ECO:0000256" key="1">
    <source>
        <dbReference type="ARBA" id="ARBA00005607"/>
    </source>
</evidence>
<feature type="domain" description="CS" evidence="2">
    <location>
        <begin position="1"/>
        <end position="89"/>
    </location>
</feature>
<dbReference type="Pfam" id="PF04925">
    <property type="entry name" value="SHQ1"/>
    <property type="match status" value="1"/>
</dbReference>
<reference evidence="3" key="1">
    <citation type="submission" date="2022-03" db="EMBL/GenBank/DDBJ databases">
        <title>Draft genome sequence of Aduncisulcus paluster, a free-living microaerophilic Fornicata.</title>
        <authorList>
            <person name="Yuyama I."/>
            <person name="Kume K."/>
            <person name="Tamura T."/>
            <person name="Inagaki Y."/>
            <person name="Hashimoto T."/>
        </authorList>
    </citation>
    <scope>NUCLEOTIDE SEQUENCE</scope>
    <source>
        <strain evidence="3">NY0171</strain>
    </source>
</reference>
<dbReference type="CDD" id="cd06463">
    <property type="entry name" value="p23_like"/>
    <property type="match status" value="1"/>
</dbReference>
<dbReference type="PANTHER" id="PTHR12967:SF0">
    <property type="entry name" value="PROTEIN SHQ1 HOMOLOG"/>
    <property type="match status" value="1"/>
</dbReference>
<gene>
    <name evidence="3" type="ORF">ADUPG1_013087</name>
</gene>
<comment type="caution">
    <text evidence="3">The sequence shown here is derived from an EMBL/GenBank/DDBJ whole genome shotgun (WGS) entry which is preliminary data.</text>
</comment>
<keyword evidence="4" id="KW-1185">Reference proteome</keyword>
<dbReference type="SUPFAM" id="SSF49764">
    <property type="entry name" value="HSP20-like chaperones"/>
    <property type="match status" value="1"/>
</dbReference>
<dbReference type="EMBL" id="BQXS01012595">
    <property type="protein sequence ID" value="GKT25575.1"/>
    <property type="molecule type" value="Genomic_DNA"/>
</dbReference>
<dbReference type="PANTHER" id="PTHR12967">
    <property type="entry name" value="PROTEIN SHQ1 HOMOLOG"/>
    <property type="match status" value="1"/>
</dbReference>
<evidence type="ECO:0000313" key="4">
    <source>
        <dbReference type="Proteomes" id="UP001057375"/>
    </source>
</evidence>
<dbReference type="Pfam" id="PF21413">
    <property type="entry name" value="SHQ1-like_CS"/>
    <property type="match status" value="1"/>
</dbReference>
<organism evidence="3 4">
    <name type="scientific">Aduncisulcus paluster</name>
    <dbReference type="NCBI Taxonomy" id="2918883"/>
    <lineage>
        <taxon>Eukaryota</taxon>
        <taxon>Metamonada</taxon>
        <taxon>Carpediemonas-like organisms</taxon>
        <taxon>Aduncisulcus</taxon>
    </lineage>
</organism>
<dbReference type="InterPro" id="IPR048696">
    <property type="entry name" value="SHQ1-like_CS"/>
</dbReference>